<evidence type="ECO:0000259" key="2">
    <source>
        <dbReference type="Pfam" id="PF20441"/>
    </source>
</evidence>
<dbReference type="Pfam" id="PF03354">
    <property type="entry name" value="TerL_ATPase"/>
    <property type="match status" value="1"/>
</dbReference>
<comment type="caution">
    <text evidence="3">The sequence shown here is derived from an EMBL/GenBank/DDBJ whole genome shotgun (WGS) entry which is preliminary data.</text>
</comment>
<protein>
    <submittedName>
        <fullName evidence="3">Phage terminase large subunit-like protein</fullName>
    </submittedName>
</protein>
<feature type="domain" description="Terminase large subunit-like ATPase" evidence="1">
    <location>
        <begin position="85"/>
        <end position="261"/>
    </location>
</feature>
<proteinExistence type="predicted"/>
<gene>
    <name evidence="3" type="ORF">EV686_110105</name>
</gene>
<evidence type="ECO:0000259" key="1">
    <source>
        <dbReference type="Pfam" id="PF03354"/>
    </source>
</evidence>
<reference evidence="3 4" key="1">
    <citation type="submission" date="2019-03" db="EMBL/GenBank/DDBJ databases">
        <title>Genomic Encyclopedia of Type Strains, Phase IV (KMG-IV): sequencing the most valuable type-strain genomes for metagenomic binning, comparative biology and taxonomic classification.</title>
        <authorList>
            <person name="Goeker M."/>
        </authorList>
    </citation>
    <scope>NUCLEOTIDE SEQUENCE [LARGE SCALE GENOMIC DNA]</scope>
    <source>
        <strain evidence="3 4">DSM 100048</strain>
    </source>
</reference>
<dbReference type="PANTHER" id="PTHR41287:SF1">
    <property type="entry name" value="PROTEIN YMFN"/>
    <property type="match status" value="1"/>
</dbReference>
<dbReference type="EMBL" id="SMBX01000010">
    <property type="protein sequence ID" value="TCU93937.1"/>
    <property type="molecule type" value="Genomic_DNA"/>
</dbReference>
<dbReference type="Pfam" id="PF20441">
    <property type="entry name" value="TerL_nuclease"/>
    <property type="match status" value="1"/>
</dbReference>
<dbReference type="InterPro" id="IPR046462">
    <property type="entry name" value="TerL_nuclease"/>
</dbReference>
<dbReference type="AlphaFoldDB" id="A0A4R3UT86"/>
<dbReference type="Gene3D" id="3.40.50.300">
    <property type="entry name" value="P-loop containing nucleotide triphosphate hydrolases"/>
    <property type="match status" value="1"/>
</dbReference>
<dbReference type="RefSeq" id="WP_132477976.1">
    <property type="nucleotide sequence ID" value="NZ_JBHRVM010000001.1"/>
</dbReference>
<dbReference type="OrthoDB" id="9760250at2"/>
<feature type="domain" description="Terminase large subunit-like endonuclease" evidence="2">
    <location>
        <begin position="268"/>
        <end position="556"/>
    </location>
</feature>
<dbReference type="InterPro" id="IPR046461">
    <property type="entry name" value="TerL_ATPase"/>
</dbReference>
<evidence type="ECO:0000313" key="4">
    <source>
        <dbReference type="Proteomes" id="UP000294692"/>
    </source>
</evidence>
<keyword evidence="4" id="KW-1185">Reference proteome</keyword>
<evidence type="ECO:0000313" key="3">
    <source>
        <dbReference type="EMBL" id="TCU93937.1"/>
    </source>
</evidence>
<dbReference type="PANTHER" id="PTHR41287">
    <property type="match status" value="1"/>
</dbReference>
<dbReference type="InterPro" id="IPR027417">
    <property type="entry name" value="P-loop_NTPase"/>
</dbReference>
<dbReference type="GO" id="GO:0004519">
    <property type="term" value="F:endonuclease activity"/>
    <property type="evidence" value="ECO:0007669"/>
    <property type="project" value="InterPro"/>
</dbReference>
<sequence length="580" mass="64807">MSQTDISVDEDRATLYARAVCEGREIAGPQVRDACARHLRDLEHGAERGLVYDQQGAARAIGFFEDVLCLNGGRFEGKPFKVLGWQAFVLGSLFGWKHEADGLRRFRVAYIETAKGSGKSPLAAGIGLYGLTADGEPRAEIYSGATKKDQAQILFRDAVAMVDQSPLLRRMVEKSGAPGKEWNLAFQRTASFFRPISADEGQSGPRPHIGLLDEIHEHRNAMVVEMMRAGTKSRDQALIFMITNSGSDRRGVCYDYHEYSEKVAAGQLEDDSFFGFVCGLDESDDPLNDEACWAKANPSLQEAGIPGLRYLREQVTQARGIPAKEALVKRLNFCVWTESSSPWITADVWLAAREATEIPWEAYYGRRCYGGLDLSSTQDLTSLVLLFEPDESDPYWRLKPWFWLPGDDLKRKEDLDRVPYTLWRSRGYLEALPGRAIDKLAILRRLLEISEVVDLAGLAYDRWRIQDLIMLAQAQGIELPPMTPFGQGFKEMAPALDVFEQLLLNEQLRHDGNPVMTWCASNAVTMSDPAGNRKVSKERARGRVDGIVASIMAAGMSAPMHSQREWSLLESLSDDDILVM</sequence>
<organism evidence="3 4">
    <name type="scientific">Paracandidimonas soli</name>
    <dbReference type="NCBI Taxonomy" id="1917182"/>
    <lineage>
        <taxon>Bacteria</taxon>
        <taxon>Pseudomonadati</taxon>
        <taxon>Pseudomonadota</taxon>
        <taxon>Betaproteobacteria</taxon>
        <taxon>Burkholderiales</taxon>
        <taxon>Alcaligenaceae</taxon>
        <taxon>Paracandidimonas</taxon>
    </lineage>
</organism>
<name>A0A4R3UT86_9BURK</name>
<dbReference type="InterPro" id="IPR005021">
    <property type="entry name" value="Terminase_largesu-like"/>
</dbReference>
<dbReference type="Proteomes" id="UP000294692">
    <property type="component" value="Unassembled WGS sequence"/>
</dbReference>
<accession>A0A4R3UT86</accession>